<keyword evidence="2" id="KW-1185">Reference proteome</keyword>
<dbReference type="Proteomes" id="UP001231649">
    <property type="component" value="Chromosome 2"/>
</dbReference>
<gene>
    <name evidence="1" type="ORF">PYW08_006669</name>
</gene>
<protein>
    <submittedName>
        <fullName evidence="1">Uncharacterized protein</fullName>
    </submittedName>
</protein>
<name>A0ACC2R8V3_9NEOP</name>
<organism evidence="1 2">
    <name type="scientific">Mythimna loreyi</name>
    <dbReference type="NCBI Taxonomy" id="667449"/>
    <lineage>
        <taxon>Eukaryota</taxon>
        <taxon>Metazoa</taxon>
        <taxon>Ecdysozoa</taxon>
        <taxon>Arthropoda</taxon>
        <taxon>Hexapoda</taxon>
        <taxon>Insecta</taxon>
        <taxon>Pterygota</taxon>
        <taxon>Neoptera</taxon>
        <taxon>Endopterygota</taxon>
        <taxon>Lepidoptera</taxon>
        <taxon>Glossata</taxon>
        <taxon>Ditrysia</taxon>
        <taxon>Noctuoidea</taxon>
        <taxon>Noctuidae</taxon>
        <taxon>Noctuinae</taxon>
        <taxon>Hadenini</taxon>
        <taxon>Mythimna</taxon>
    </lineage>
</organism>
<proteinExistence type="predicted"/>
<dbReference type="EMBL" id="CM056778">
    <property type="protein sequence ID" value="KAJ8736013.1"/>
    <property type="molecule type" value="Genomic_DNA"/>
</dbReference>
<accession>A0ACC2R8V3</accession>
<evidence type="ECO:0000313" key="1">
    <source>
        <dbReference type="EMBL" id="KAJ8736013.1"/>
    </source>
</evidence>
<comment type="caution">
    <text evidence="1">The sequence shown here is derived from an EMBL/GenBank/DDBJ whole genome shotgun (WGS) entry which is preliminary data.</text>
</comment>
<sequence>MATPRYEVYTVHIPRLPIDTNGGLEFFGDSRALRKFCEFSVWPSANVLKSVVLDGLHHSKFARLLIGLQNVLQITQVIKLIS</sequence>
<reference evidence="1" key="1">
    <citation type="submission" date="2023-03" db="EMBL/GenBank/DDBJ databases">
        <title>Chromosome-level genomes of two armyworms, Mythimna separata and Mythimna loreyi, provide insights into the biosynthesis and reception of sex pheromones.</title>
        <authorList>
            <person name="Zhao H."/>
        </authorList>
    </citation>
    <scope>NUCLEOTIDE SEQUENCE</scope>
    <source>
        <strain evidence="1">BeijingLab</strain>
    </source>
</reference>
<evidence type="ECO:0000313" key="2">
    <source>
        <dbReference type="Proteomes" id="UP001231649"/>
    </source>
</evidence>